<evidence type="ECO:0000256" key="3">
    <source>
        <dbReference type="ARBA" id="ARBA00022989"/>
    </source>
</evidence>
<dbReference type="InterPro" id="IPR011701">
    <property type="entry name" value="MFS"/>
</dbReference>
<evidence type="ECO:0000256" key="5">
    <source>
        <dbReference type="SAM" id="MobiDB-lite"/>
    </source>
</evidence>
<feature type="transmembrane region" description="Helical" evidence="6">
    <location>
        <begin position="458"/>
        <end position="481"/>
    </location>
</feature>
<dbReference type="Proteomes" id="UP000297229">
    <property type="component" value="Unassembled WGS sequence"/>
</dbReference>
<dbReference type="PANTHER" id="PTHR23507">
    <property type="entry name" value="ZGC:174356"/>
    <property type="match status" value="1"/>
</dbReference>
<evidence type="ECO:0008006" key="9">
    <source>
        <dbReference type="Google" id="ProtNLM"/>
    </source>
</evidence>
<dbReference type="InterPro" id="IPR036259">
    <property type="entry name" value="MFS_trans_sf"/>
</dbReference>
<reference evidence="7 8" key="1">
    <citation type="submission" date="2017-12" db="EMBL/GenBank/DDBJ databases">
        <title>Comparative genomics of Botrytis spp.</title>
        <authorList>
            <person name="Valero-Jimenez C.A."/>
            <person name="Tapia P."/>
            <person name="Veloso J."/>
            <person name="Silva-Moreno E."/>
            <person name="Staats M."/>
            <person name="Valdes J.H."/>
            <person name="Van Kan J.A.L."/>
        </authorList>
    </citation>
    <scope>NUCLEOTIDE SEQUENCE [LARGE SCALE GENOMIC DNA]</scope>
    <source>
        <strain evidence="7 8">Be9601</strain>
    </source>
</reference>
<feature type="region of interest" description="Disordered" evidence="5">
    <location>
        <begin position="276"/>
        <end position="300"/>
    </location>
</feature>
<evidence type="ECO:0000256" key="6">
    <source>
        <dbReference type="SAM" id="Phobius"/>
    </source>
</evidence>
<gene>
    <name evidence="7" type="ORF">BELL_0962g00010</name>
</gene>
<feature type="transmembrane region" description="Helical" evidence="6">
    <location>
        <begin position="400"/>
        <end position="418"/>
    </location>
</feature>
<dbReference type="GO" id="GO:0022857">
    <property type="term" value="F:transmembrane transporter activity"/>
    <property type="evidence" value="ECO:0007669"/>
    <property type="project" value="InterPro"/>
</dbReference>
<keyword evidence="2 6" id="KW-0812">Transmembrane</keyword>
<evidence type="ECO:0000313" key="8">
    <source>
        <dbReference type="Proteomes" id="UP000297229"/>
    </source>
</evidence>
<proteinExistence type="predicted"/>
<feature type="transmembrane region" description="Helical" evidence="6">
    <location>
        <begin position="368"/>
        <end position="388"/>
    </location>
</feature>
<dbReference type="SUPFAM" id="SSF103473">
    <property type="entry name" value="MFS general substrate transporter"/>
    <property type="match status" value="1"/>
</dbReference>
<dbReference type="GO" id="GO:0016020">
    <property type="term" value="C:membrane"/>
    <property type="evidence" value="ECO:0007669"/>
    <property type="project" value="UniProtKB-SubCell"/>
</dbReference>
<name>A0A4Z1JBN0_9HELO</name>
<organism evidence="7 8">
    <name type="scientific">Botrytis elliptica</name>
    <dbReference type="NCBI Taxonomy" id="278938"/>
    <lineage>
        <taxon>Eukaryota</taxon>
        <taxon>Fungi</taxon>
        <taxon>Dikarya</taxon>
        <taxon>Ascomycota</taxon>
        <taxon>Pezizomycotina</taxon>
        <taxon>Leotiomycetes</taxon>
        <taxon>Helotiales</taxon>
        <taxon>Sclerotiniaceae</taxon>
        <taxon>Botrytis</taxon>
    </lineage>
</organism>
<keyword evidence="8" id="KW-1185">Reference proteome</keyword>
<keyword evidence="3 6" id="KW-1133">Transmembrane helix</keyword>
<feature type="transmembrane region" description="Helical" evidence="6">
    <location>
        <begin position="212"/>
        <end position="234"/>
    </location>
</feature>
<dbReference type="Pfam" id="PF07690">
    <property type="entry name" value="MFS_1"/>
    <property type="match status" value="1"/>
</dbReference>
<comment type="caution">
    <text evidence="7">The sequence shown here is derived from an EMBL/GenBank/DDBJ whole genome shotgun (WGS) entry which is preliminary data.</text>
</comment>
<sequence>MSSSKTRPRSSHDGTDEESPLLDHSRPTTVGTHSLIHQTHSPRIIILLLTTIVFIIGFGIYLVWIPSMRIYEDILCHRYYEELQGRGEVGLSSTIDEARCKGDKVQEELNILTAVLETLKALPGRENLRKREIETGVDDIIGRKPVFALSILGLLLSLLFEVFIMSEWMMLPIRAVWFAPFLQFIGGGEKTASAIFYAIISDVTTQDERANAFLFAACASLSAELIAPTVAAAIMVYSPRISICCGVFVLTSGLLCLITFVPETLHLHASQTQTSTLVPDDSSSEYISDSSSDFNEPLKPKRKSTITRRLSDFYTTSRPLLTLPVLLLLLPSMTRVIGQQSIDLCIRYISTRFSIPLSHASLILSLRALINILLLLIVIPFLSSLLITKFHFSSTHKDLLLARISSLFLILGALTIAISPSLHLTIIGLIIYTLGTGFVSLVRSLITGLVDQKHVARIFAMIAVVETSSALLAGPAVAGLYELGLVWRGEWTGWLGLPFVGLAVVCGVGSVGVWGVKGLGKMSLEKERVVKGAEVGNEEERV</sequence>
<feature type="region of interest" description="Disordered" evidence="5">
    <location>
        <begin position="1"/>
        <end position="27"/>
    </location>
</feature>
<protein>
    <recommendedName>
        <fullName evidence="9">Major facilitator superfamily (MFS) profile domain-containing protein</fullName>
    </recommendedName>
</protein>
<evidence type="ECO:0000313" key="7">
    <source>
        <dbReference type="EMBL" id="TGO66367.1"/>
    </source>
</evidence>
<dbReference type="AlphaFoldDB" id="A0A4Z1JBN0"/>
<evidence type="ECO:0000256" key="1">
    <source>
        <dbReference type="ARBA" id="ARBA00004141"/>
    </source>
</evidence>
<feature type="transmembrane region" description="Helical" evidence="6">
    <location>
        <begin position="493"/>
        <end position="516"/>
    </location>
</feature>
<keyword evidence="4 6" id="KW-0472">Membrane</keyword>
<evidence type="ECO:0000256" key="4">
    <source>
        <dbReference type="ARBA" id="ARBA00023136"/>
    </source>
</evidence>
<dbReference type="PANTHER" id="PTHR23507:SF1">
    <property type="entry name" value="FI18259P1-RELATED"/>
    <property type="match status" value="1"/>
</dbReference>
<feature type="transmembrane region" description="Helical" evidence="6">
    <location>
        <begin position="146"/>
        <end position="164"/>
    </location>
</feature>
<comment type="subcellular location">
    <subcellularLocation>
        <location evidence="1">Membrane</location>
        <topology evidence="1">Multi-pass membrane protein</topology>
    </subcellularLocation>
</comment>
<dbReference type="EMBL" id="PQXM01000960">
    <property type="protein sequence ID" value="TGO66367.1"/>
    <property type="molecule type" value="Genomic_DNA"/>
</dbReference>
<dbReference type="Gene3D" id="1.20.1250.20">
    <property type="entry name" value="MFS general substrate transporter like domains"/>
    <property type="match status" value="1"/>
</dbReference>
<feature type="transmembrane region" description="Helical" evidence="6">
    <location>
        <begin position="424"/>
        <end position="446"/>
    </location>
</feature>
<accession>A0A4Z1JBN0</accession>
<feature type="transmembrane region" description="Helical" evidence="6">
    <location>
        <begin position="241"/>
        <end position="261"/>
    </location>
</feature>
<evidence type="ECO:0000256" key="2">
    <source>
        <dbReference type="ARBA" id="ARBA00022692"/>
    </source>
</evidence>
<feature type="transmembrane region" description="Helical" evidence="6">
    <location>
        <begin position="44"/>
        <end position="65"/>
    </location>
</feature>
<feature type="transmembrane region" description="Helical" evidence="6">
    <location>
        <begin position="176"/>
        <end position="200"/>
    </location>
</feature>
<feature type="compositionally biased region" description="Low complexity" evidence="5">
    <location>
        <begin position="280"/>
        <end position="293"/>
    </location>
</feature>